<organism evidence="1 2">
    <name type="scientific">Clavispora lusitaniae</name>
    <name type="common">Candida lusitaniae</name>
    <dbReference type="NCBI Taxonomy" id="36911"/>
    <lineage>
        <taxon>Eukaryota</taxon>
        <taxon>Fungi</taxon>
        <taxon>Dikarya</taxon>
        <taxon>Ascomycota</taxon>
        <taxon>Saccharomycotina</taxon>
        <taxon>Pichiomycetes</taxon>
        <taxon>Metschnikowiaceae</taxon>
        <taxon>Clavispora</taxon>
    </lineage>
</organism>
<name>A0ACD0WKW2_CLALS</name>
<protein>
    <submittedName>
        <fullName evidence="1">Uncharacterized protein</fullName>
    </submittedName>
</protein>
<dbReference type="Proteomes" id="UP000326582">
    <property type="component" value="Chromosome 4"/>
</dbReference>
<sequence>MSGSMHTNITTMALLSVEQLSAYAAGHVYAHVIAIRVNTQQESDLLLVDYTRNSALNESSRFPFDTDLEMGLQVKAPIEMVTRLAQDYRKVFGGDMFDRNAARLRESSWIAMAGSFCLVRAQLKVSRRKTHLGGFTRSLALLSSAHVDCGAFVRRLVEHNPQFPSEAIYEKWWARFPPGTAPAKTAGVSREPPSQPDDGDSDGGHKFQKLSSAQRIKLEKNEHLRQMLQPVETQLLTQPSQFSQESQFLQSQERAMNQVDRTSQRDQNQRDQNQRDQTNHTIQTPQAHGDTNATSPGSPFSPSDPENSQFSLAALNRILSDSPDETVYSTRAFVVGSLPQDLTLVCTKNYVEVDGDIQLSDPLVRPLELYLADSTEKVLGPANSLVVHIPKEQVLPFFGCKFPEQLYTQLASFQERFRQRRKRWVALDLEAISVDGRPTWTLHKSRFEQLLKDS</sequence>
<keyword evidence="2" id="KW-1185">Reference proteome</keyword>
<evidence type="ECO:0000313" key="2">
    <source>
        <dbReference type="Proteomes" id="UP000326582"/>
    </source>
</evidence>
<gene>
    <name evidence="1" type="ORF">EJF14_40119</name>
</gene>
<dbReference type="EMBL" id="CP038487">
    <property type="protein sequence ID" value="QFZ28095.1"/>
    <property type="molecule type" value="Genomic_DNA"/>
</dbReference>
<accession>A0ACD0WKW2</accession>
<reference evidence="2" key="1">
    <citation type="journal article" date="2019" name="MBio">
        <title>Comparative genomics for the elucidation of multidrug resistance (MDR) in Candida lusitaniae.</title>
        <authorList>
            <person name="Kannan A."/>
            <person name="Asner S.A."/>
            <person name="Trachsel E."/>
            <person name="Kelly S."/>
            <person name="Parker J."/>
            <person name="Sanglard D."/>
        </authorList>
    </citation>
    <scope>NUCLEOTIDE SEQUENCE [LARGE SCALE GENOMIC DNA]</scope>
    <source>
        <strain evidence="2">P1</strain>
    </source>
</reference>
<evidence type="ECO:0000313" key="1">
    <source>
        <dbReference type="EMBL" id="QFZ28095.1"/>
    </source>
</evidence>
<proteinExistence type="predicted"/>